<sequence>MSFNTIRESPVLFVLPTLSMHINLLSGSWISPYTASRILEISLFVIYGTSTFLALVCYEGLLSLSIVEDSTGLYNKALSFLSYICTILCIDAVSTFLAAAILL</sequence>
<feature type="transmembrane region" description="Helical" evidence="1">
    <location>
        <begin position="12"/>
        <end position="31"/>
    </location>
</feature>
<evidence type="ECO:0000313" key="2">
    <source>
        <dbReference type="EMBL" id="KAK5977130.1"/>
    </source>
</evidence>
<protein>
    <submittedName>
        <fullName evidence="2">Uncharacterized protein</fullName>
    </submittedName>
</protein>
<keyword evidence="1" id="KW-0472">Membrane</keyword>
<feature type="transmembrane region" description="Helical" evidence="1">
    <location>
        <begin position="38"/>
        <end position="61"/>
    </location>
</feature>
<dbReference type="AlphaFoldDB" id="A0AAN8FCY2"/>
<dbReference type="Proteomes" id="UP001331761">
    <property type="component" value="Unassembled WGS sequence"/>
</dbReference>
<dbReference type="EMBL" id="WIXE01010982">
    <property type="protein sequence ID" value="KAK5977130.1"/>
    <property type="molecule type" value="Genomic_DNA"/>
</dbReference>
<evidence type="ECO:0000313" key="3">
    <source>
        <dbReference type="Proteomes" id="UP001331761"/>
    </source>
</evidence>
<evidence type="ECO:0000256" key="1">
    <source>
        <dbReference type="SAM" id="Phobius"/>
    </source>
</evidence>
<feature type="non-terminal residue" evidence="2">
    <location>
        <position position="103"/>
    </location>
</feature>
<comment type="caution">
    <text evidence="2">The sequence shown here is derived from an EMBL/GenBank/DDBJ whole genome shotgun (WGS) entry which is preliminary data.</text>
</comment>
<feature type="transmembrane region" description="Helical" evidence="1">
    <location>
        <begin position="81"/>
        <end position="102"/>
    </location>
</feature>
<keyword evidence="1" id="KW-1133">Transmembrane helix</keyword>
<accession>A0AAN8FCY2</accession>
<proteinExistence type="predicted"/>
<keyword evidence="1" id="KW-0812">Transmembrane</keyword>
<keyword evidence="3" id="KW-1185">Reference proteome</keyword>
<name>A0AAN8FCY2_TRICO</name>
<gene>
    <name evidence="2" type="ORF">GCK32_019423</name>
</gene>
<reference evidence="2 3" key="1">
    <citation type="submission" date="2019-10" db="EMBL/GenBank/DDBJ databases">
        <title>Assembly and Annotation for the nematode Trichostrongylus colubriformis.</title>
        <authorList>
            <person name="Martin J."/>
        </authorList>
    </citation>
    <scope>NUCLEOTIDE SEQUENCE [LARGE SCALE GENOMIC DNA]</scope>
    <source>
        <strain evidence="2">G859</strain>
        <tissue evidence="2">Whole worm</tissue>
    </source>
</reference>
<organism evidence="2 3">
    <name type="scientific">Trichostrongylus colubriformis</name>
    <name type="common">Black scour worm</name>
    <dbReference type="NCBI Taxonomy" id="6319"/>
    <lineage>
        <taxon>Eukaryota</taxon>
        <taxon>Metazoa</taxon>
        <taxon>Ecdysozoa</taxon>
        <taxon>Nematoda</taxon>
        <taxon>Chromadorea</taxon>
        <taxon>Rhabditida</taxon>
        <taxon>Rhabditina</taxon>
        <taxon>Rhabditomorpha</taxon>
        <taxon>Strongyloidea</taxon>
        <taxon>Trichostrongylidae</taxon>
        <taxon>Trichostrongylus</taxon>
    </lineage>
</organism>